<evidence type="ECO:0000313" key="3">
    <source>
        <dbReference type="Proteomes" id="UP001500831"/>
    </source>
</evidence>
<keyword evidence="3" id="KW-1185">Reference proteome</keyword>
<keyword evidence="1" id="KW-0732">Signal</keyword>
<comment type="caution">
    <text evidence="2">The sequence shown here is derived from an EMBL/GenBank/DDBJ whole genome shotgun (WGS) entry which is preliminary data.</text>
</comment>
<proteinExistence type="predicted"/>
<gene>
    <name evidence="2" type="ORF">GCM10010517_06300</name>
</gene>
<dbReference type="RefSeq" id="WP_344967608.1">
    <property type="nucleotide sequence ID" value="NZ_BAAAVI010000003.1"/>
</dbReference>
<evidence type="ECO:0008006" key="4">
    <source>
        <dbReference type="Google" id="ProtNLM"/>
    </source>
</evidence>
<dbReference type="EMBL" id="BAAAVI010000003">
    <property type="protein sequence ID" value="GAA2849007.1"/>
    <property type="molecule type" value="Genomic_DNA"/>
</dbReference>
<accession>A0ABN3VQ27</accession>
<sequence>MKRLPAIVIAAVTAAAGLSLVASPARAAAMSSGYASTATTAQTAAVDAMVVADGVRLRSSAGGTRVIGYLYYGDYGQILSSSSGWCRFRLGGTSASGLPAGTTGWASCAYLAREDGLRSEEPAVDTLQPR</sequence>
<organism evidence="2 3">
    <name type="scientific">Streptosporangium fragile</name>
    <dbReference type="NCBI Taxonomy" id="46186"/>
    <lineage>
        <taxon>Bacteria</taxon>
        <taxon>Bacillati</taxon>
        <taxon>Actinomycetota</taxon>
        <taxon>Actinomycetes</taxon>
        <taxon>Streptosporangiales</taxon>
        <taxon>Streptosporangiaceae</taxon>
        <taxon>Streptosporangium</taxon>
    </lineage>
</organism>
<dbReference type="Gene3D" id="2.30.30.40">
    <property type="entry name" value="SH3 Domains"/>
    <property type="match status" value="1"/>
</dbReference>
<evidence type="ECO:0000313" key="2">
    <source>
        <dbReference type="EMBL" id="GAA2849007.1"/>
    </source>
</evidence>
<feature type="signal peptide" evidence="1">
    <location>
        <begin position="1"/>
        <end position="27"/>
    </location>
</feature>
<evidence type="ECO:0000256" key="1">
    <source>
        <dbReference type="SAM" id="SignalP"/>
    </source>
</evidence>
<feature type="chain" id="PRO_5046026091" description="SH3 domain-containing protein" evidence="1">
    <location>
        <begin position="28"/>
        <end position="130"/>
    </location>
</feature>
<reference evidence="2 3" key="1">
    <citation type="journal article" date="2019" name="Int. J. Syst. Evol. Microbiol.">
        <title>The Global Catalogue of Microorganisms (GCM) 10K type strain sequencing project: providing services to taxonomists for standard genome sequencing and annotation.</title>
        <authorList>
            <consortium name="The Broad Institute Genomics Platform"/>
            <consortium name="The Broad Institute Genome Sequencing Center for Infectious Disease"/>
            <person name="Wu L."/>
            <person name="Ma J."/>
        </authorList>
    </citation>
    <scope>NUCLEOTIDE SEQUENCE [LARGE SCALE GENOMIC DNA]</scope>
    <source>
        <strain evidence="2 3">JCM 6242</strain>
    </source>
</reference>
<name>A0ABN3VQ27_9ACTN</name>
<protein>
    <recommendedName>
        <fullName evidence="4">SH3 domain-containing protein</fullName>
    </recommendedName>
</protein>
<dbReference type="Proteomes" id="UP001500831">
    <property type="component" value="Unassembled WGS sequence"/>
</dbReference>